<dbReference type="SUPFAM" id="SSF63829">
    <property type="entry name" value="Calcium-dependent phosphotriesterase"/>
    <property type="match status" value="1"/>
</dbReference>
<evidence type="ECO:0000313" key="3">
    <source>
        <dbReference type="EMBL" id="MFB9207657.1"/>
    </source>
</evidence>
<dbReference type="RefSeq" id="WP_189651288.1">
    <property type="nucleotide sequence ID" value="NZ_BMRC01000018.1"/>
</dbReference>
<evidence type="ECO:0000313" key="4">
    <source>
        <dbReference type="Proteomes" id="UP001589647"/>
    </source>
</evidence>
<name>A0ABV5IT17_9ACTN</name>
<evidence type="ECO:0000256" key="2">
    <source>
        <dbReference type="SAM" id="SignalP"/>
    </source>
</evidence>
<feature type="region of interest" description="Disordered" evidence="1">
    <location>
        <begin position="28"/>
        <end position="52"/>
    </location>
</feature>
<dbReference type="Proteomes" id="UP001589647">
    <property type="component" value="Unassembled WGS sequence"/>
</dbReference>
<sequence>MSGIWRSSALALAFLLCACSTGAPGAPGAAPVAAKPTCDDDPWSAGSDEPLPADRVGDWRHVRTFTDGRPADMTVLRDGTVWVVGAGDVALKPYVDEERGCLAVNDTESRGRVWRLDAGTWRLVTPPRTCADSLTGVDAAADGSIWVFGARQTEDGADQPCAARWDGTSWAERTLPMEPDAELAAGSAELWTIDRERPTQLVGGKIFRHEPVAEAGLLARGRDGAVWVAGTRGAGRVQVARRDRGAWRRLPDLILPRLREYTKPWLELDGTVVTAPDDVWVVAHLSWYAEDESEPGRQILARWNGSAWSSRMGEEIVPIGSGEIVSDGDGGVWLADLDHGGLEHVTGGRREPVTLPAPTRDGGTDLRLSQRPGSREVWALDDQNLWSTR</sequence>
<feature type="signal peptide" evidence="2">
    <location>
        <begin position="1"/>
        <end position="25"/>
    </location>
</feature>
<organism evidence="3 4">
    <name type="scientific">Nonomuraea spiralis</name>
    <dbReference type="NCBI Taxonomy" id="46182"/>
    <lineage>
        <taxon>Bacteria</taxon>
        <taxon>Bacillati</taxon>
        <taxon>Actinomycetota</taxon>
        <taxon>Actinomycetes</taxon>
        <taxon>Streptosporangiales</taxon>
        <taxon>Streptosporangiaceae</taxon>
        <taxon>Nonomuraea</taxon>
    </lineage>
</organism>
<dbReference type="PROSITE" id="PS51257">
    <property type="entry name" value="PROKAR_LIPOPROTEIN"/>
    <property type="match status" value="1"/>
</dbReference>
<keyword evidence="4" id="KW-1185">Reference proteome</keyword>
<accession>A0ABV5IT17</accession>
<evidence type="ECO:0000256" key="1">
    <source>
        <dbReference type="SAM" id="MobiDB-lite"/>
    </source>
</evidence>
<reference evidence="3 4" key="1">
    <citation type="submission" date="2024-09" db="EMBL/GenBank/DDBJ databases">
        <authorList>
            <person name="Sun Q."/>
            <person name="Mori K."/>
        </authorList>
    </citation>
    <scope>NUCLEOTIDE SEQUENCE [LARGE SCALE GENOMIC DNA]</scope>
    <source>
        <strain evidence="3 4">CCM 3426</strain>
    </source>
</reference>
<protein>
    <submittedName>
        <fullName evidence="3">Uncharacterized protein</fullName>
    </submittedName>
</protein>
<proteinExistence type="predicted"/>
<keyword evidence="2" id="KW-0732">Signal</keyword>
<feature type="chain" id="PRO_5045179376" evidence="2">
    <location>
        <begin position="26"/>
        <end position="389"/>
    </location>
</feature>
<gene>
    <name evidence="3" type="ORF">ACFFV7_41200</name>
</gene>
<feature type="region of interest" description="Disordered" evidence="1">
    <location>
        <begin position="348"/>
        <end position="368"/>
    </location>
</feature>
<dbReference type="EMBL" id="JBHMEI010000063">
    <property type="protein sequence ID" value="MFB9207657.1"/>
    <property type="molecule type" value="Genomic_DNA"/>
</dbReference>
<comment type="caution">
    <text evidence="3">The sequence shown here is derived from an EMBL/GenBank/DDBJ whole genome shotgun (WGS) entry which is preliminary data.</text>
</comment>